<name>A0A835E014_9POAL</name>
<dbReference type="OrthoDB" id="677216at2759"/>
<accession>A0A835E014</accession>
<proteinExistence type="predicted"/>
<feature type="compositionally biased region" description="Low complexity" evidence="1">
    <location>
        <begin position="86"/>
        <end position="111"/>
    </location>
</feature>
<comment type="caution">
    <text evidence="2">The sequence shown here is derived from an EMBL/GenBank/DDBJ whole genome shotgun (WGS) entry which is preliminary data.</text>
</comment>
<protein>
    <submittedName>
        <fullName evidence="2">Uncharacterized protein</fullName>
    </submittedName>
</protein>
<evidence type="ECO:0000313" key="3">
    <source>
        <dbReference type="Proteomes" id="UP000636709"/>
    </source>
</evidence>
<evidence type="ECO:0000256" key="1">
    <source>
        <dbReference type="SAM" id="MobiDB-lite"/>
    </source>
</evidence>
<dbReference type="AlphaFoldDB" id="A0A835E014"/>
<evidence type="ECO:0000313" key="2">
    <source>
        <dbReference type="EMBL" id="KAF8652080.1"/>
    </source>
</evidence>
<feature type="compositionally biased region" description="Pro residues" evidence="1">
    <location>
        <begin position="112"/>
        <end position="122"/>
    </location>
</feature>
<organism evidence="2 3">
    <name type="scientific">Digitaria exilis</name>
    <dbReference type="NCBI Taxonomy" id="1010633"/>
    <lineage>
        <taxon>Eukaryota</taxon>
        <taxon>Viridiplantae</taxon>
        <taxon>Streptophyta</taxon>
        <taxon>Embryophyta</taxon>
        <taxon>Tracheophyta</taxon>
        <taxon>Spermatophyta</taxon>
        <taxon>Magnoliopsida</taxon>
        <taxon>Liliopsida</taxon>
        <taxon>Poales</taxon>
        <taxon>Poaceae</taxon>
        <taxon>PACMAD clade</taxon>
        <taxon>Panicoideae</taxon>
        <taxon>Panicodae</taxon>
        <taxon>Paniceae</taxon>
        <taxon>Anthephorinae</taxon>
        <taxon>Digitaria</taxon>
    </lineage>
</organism>
<gene>
    <name evidence="2" type="ORF">HU200_063026</name>
</gene>
<keyword evidence="3" id="KW-1185">Reference proteome</keyword>
<feature type="region of interest" description="Disordered" evidence="1">
    <location>
        <begin position="28"/>
        <end position="126"/>
    </location>
</feature>
<sequence length="319" mass="35462">MECSGKYEKDGTEEQECLAGRRVREIVSLPPWRRARRVGSTRSKTQPTPQRANKTPRARLLVSPFLPKQSNPQAFDSPLPLHPDLARSPGRSRSPSHSHLPARAPRSRPIPAAAPPRPPDPALPICSPSRHAAMGSWWSAAVGGDDDDEEVLKRPLPPPLKMKLGTYAMYRVFTGPAGDKLGCAYVGLHFALYLARVLSLAPVPGPDLVWGPVHFVLQCICYTATTLVACIFIRSYMNVDGVCAEDFDPQRRQRRNISSRLPRRRWTCASFSFMAPDRVFLPSCIEVRDAFPLPCETEKRRRHMGRQTGGLIGLGDGRL</sequence>
<dbReference type="Proteomes" id="UP000636709">
    <property type="component" value="Unassembled WGS sequence"/>
</dbReference>
<dbReference type="EMBL" id="JACEFO010002671">
    <property type="protein sequence ID" value="KAF8652080.1"/>
    <property type="molecule type" value="Genomic_DNA"/>
</dbReference>
<reference evidence="2" key="1">
    <citation type="submission" date="2020-07" db="EMBL/GenBank/DDBJ databases">
        <title>Genome sequence and genetic diversity analysis of an under-domesticated orphan crop, white fonio (Digitaria exilis).</title>
        <authorList>
            <person name="Bennetzen J.L."/>
            <person name="Chen S."/>
            <person name="Ma X."/>
            <person name="Wang X."/>
            <person name="Yssel A.E.J."/>
            <person name="Chaluvadi S.R."/>
            <person name="Johnson M."/>
            <person name="Gangashetty P."/>
            <person name="Hamidou F."/>
            <person name="Sanogo M.D."/>
            <person name="Zwaenepoel A."/>
            <person name="Wallace J."/>
            <person name="Van De Peer Y."/>
            <person name="Van Deynze A."/>
        </authorList>
    </citation>
    <scope>NUCLEOTIDE SEQUENCE</scope>
    <source>
        <tissue evidence="2">Leaves</tissue>
    </source>
</reference>
<feature type="compositionally biased region" description="Polar residues" evidence="1">
    <location>
        <begin position="40"/>
        <end position="53"/>
    </location>
</feature>